<organism evidence="2 3">
    <name type="scientific">Thelephora terrestris</name>
    <dbReference type="NCBI Taxonomy" id="56493"/>
    <lineage>
        <taxon>Eukaryota</taxon>
        <taxon>Fungi</taxon>
        <taxon>Dikarya</taxon>
        <taxon>Basidiomycota</taxon>
        <taxon>Agaricomycotina</taxon>
        <taxon>Agaricomycetes</taxon>
        <taxon>Thelephorales</taxon>
        <taxon>Thelephoraceae</taxon>
        <taxon>Thelephora</taxon>
    </lineage>
</organism>
<sequence>MSAIRHFLYRDMGFKVSTKDLWAELGRLKRSRELTPAWDWHASRVGVVKLNGNDPNSGSNSPSSDENLQVHPSFKEVSNPPSAQEKSYDSYFAFRRVRSASATPAPSPSPPPGPTRTGSAPDSSIRGSDVGKKQRHKEKLKLAGLDDSDSSALTQSGDEAEESSPPLQDQLKPGTEGDTEVGEDGNGGTFIACSSEHPLFPSPIASTLRKRIIFRRGHPYPRQLWALLFSPERGIAPSPPSHNSLHRGLNIFDFAGPKIRAVDDLFSDSTLLPPSKTRSGTVLRYHTQRHEAQEPTLVLLRRVLLNDDTLFAIKTRGAGTEAFTAKYLNRAVCRHIEFSPPPSAGPPWIREDLGTGDEITEAKLDQGRMI</sequence>
<dbReference type="AlphaFoldDB" id="A0A9P6H850"/>
<dbReference type="Proteomes" id="UP000736335">
    <property type="component" value="Unassembled WGS sequence"/>
</dbReference>
<name>A0A9P6H850_9AGAM</name>
<evidence type="ECO:0000313" key="2">
    <source>
        <dbReference type="EMBL" id="KAF9781544.1"/>
    </source>
</evidence>
<feature type="region of interest" description="Disordered" evidence="1">
    <location>
        <begin position="99"/>
        <end position="196"/>
    </location>
</feature>
<accession>A0A9P6H850</accession>
<protein>
    <submittedName>
        <fullName evidence="2">Uncharacterized protein</fullName>
    </submittedName>
</protein>
<comment type="caution">
    <text evidence="2">The sequence shown here is derived from an EMBL/GenBank/DDBJ whole genome shotgun (WGS) entry which is preliminary data.</text>
</comment>
<reference evidence="2" key="1">
    <citation type="journal article" date="2020" name="Nat. Commun.">
        <title>Large-scale genome sequencing of mycorrhizal fungi provides insights into the early evolution of symbiotic traits.</title>
        <authorList>
            <person name="Miyauchi S."/>
            <person name="Kiss E."/>
            <person name="Kuo A."/>
            <person name="Drula E."/>
            <person name="Kohler A."/>
            <person name="Sanchez-Garcia M."/>
            <person name="Morin E."/>
            <person name="Andreopoulos B."/>
            <person name="Barry K.W."/>
            <person name="Bonito G."/>
            <person name="Buee M."/>
            <person name="Carver A."/>
            <person name="Chen C."/>
            <person name="Cichocki N."/>
            <person name="Clum A."/>
            <person name="Culley D."/>
            <person name="Crous P.W."/>
            <person name="Fauchery L."/>
            <person name="Girlanda M."/>
            <person name="Hayes R.D."/>
            <person name="Keri Z."/>
            <person name="LaButti K."/>
            <person name="Lipzen A."/>
            <person name="Lombard V."/>
            <person name="Magnuson J."/>
            <person name="Maillard F."/>
            <person name="Murat C."/>
            <person name="Nolan M."/>
            <person name="Ohm R.A."/>
            <person name="Pangilinan J."/>
            <person name="Pereira M.F."/>
            <person name="Perotto S."/>
            <person name="Peter M."/>
            <person name="Pfister S."/>
            <person name="Riley R."/>
            <person name="Sitrit Y."/>
            <person name="Stielow J.B."/>
            <person name="Szollosi G."/>
            <person name="Zifcakova L."/>
            <person name="Stursova M."/>
            <person name="Spatafora J.W."/>
            <person name="Tedersoo L."/>
            <person name="Vaario L.M."/>
            <person name="Yamada A."/>
            <person name="Yan M."/>
            <person name="Wang P."/>
            <person name="Xu J."/>
            <person name="Bruns T."/>
            <person name="Baldrian P."/>
            <person name="Vilgalys R."/>
            <person name="Dunand C."/>
            <person name="Henrissat B."/>
            <person name="Grigoriev I.V."/>
            <person name="Hibbett D."/>
            <person name="Nagy L.G."/>
            <person name="Martin F.M."/>
        </authorList>
    </citation>
    <scope>NUCLEOTIDE SEQUENCE</scope>
    <source>
        <strain evidence="2">UH-Tt-Lm1</strain>
    </source>
</reference>
<gene>
    <name evidence="2" type="ORF">BJ322DRAFT_1220394</name>
</gene>
<feature type="compositionally biased region" description="Low complexity" evidence="1">
    <location>
        <begin position="51"/>
        <end position="65"/>
    </location>
</feature>
<feature type="compositionally biased region" description="Pro residues" evidence="1">
    <location>
        <begin position="105"/>
        <end position="114"/>
    </location>
</feature>
<reference evidence="2" key="2">
    <citation type="submission" date="2020-11" db="EMBL/GenBank/DDBJ databases">
        <authorList>
            <consortium name="DOE Joint Genome Institute"/>
            <person name="Kuo A."/>
            <person name="Miyauchi S."/>
            <person name="Kiss E."/>
            <person name="Drula E."/>
            <person name="Kohler A."/>
            <person name="Sanchez-Garcia M."/>
            <person name="Andreopoulos B."/>
            <person name="Barry K.W."/>
            <person name="Bonito G."/>
            <person name="Buee M."/>
            <person name="Carver A."/>
            <person name="Chen C."/>
            <person name="Cichocki N."/>
            <person name="Clum A."/>
            <person name="Culley D."/>
            <person name="Crous P.W."/>
            <person name="Fauchery L."/>
            <person name="Girlanda M."/>
            <person name="Hayes R."/>
            <person name="Keri Z."/>
            <person name="Labutti K."/>
            <person name="Lipzen A."/>
            <person name="Lombard V."/>
            <person name="Magnuson J."/>
            <person name="Maillard F."/>
            <person name="Morin E."/>
            <person name="Murat C."/>
            <person name="Nolan M."/>
            <person name="Ohm R."/>
            <person name="Pangilinan J."/>
            <person name="Pereira M."/>
            <person name="Perotto S."/>
            <person name="Peter M."/>
            <person name="Riley R."/>
            <person name="Sitrit Y."/>
            <person name="Stielow B."/>
            <person name="Szollosi G."/>
            <person name="Zifcakova L."/>
            <person name="Stursova M."/>
            <person name="Spatafora J.W."/>
            <person name="Tedersoo L."/>
            <person name="Vaario L.-M."/>
            <person name="Yamada A."/>
            <person name="Yan M."/>
            <person name="Wang P."/>
            <person name="Xu J."/>
            <person name="Bruns T."/>
            <person name="Baldrian P."/>
            <person name="Vilgalys R."/>
            <person name="Henrissat B."/>
            <person name="Grigoriev I.V."/>
            <person name="Hibbett D."/>
            <person name="Nagy L.G."/>
            <person name="Martin F.M."/>
        </authorList>
    </citation>
    <scope>NUCLEOTIDE SEQUENCE</scope>
    <source>
        <strain evidence="2">UH-Tt-Lm1</strain>
    </source>
</reference>
<feature type="region of interest" description="Disordered" evidence="1">
    <location>
        <begin position="49"/>
        <end position="86"/>
    </location>
</feature>
<dbReference type="EMBL" id="WIUZ02000013">
    <property type="protein sequence ID" value="KAF9781544.1"/>
    <property type="molecule type" value="Genomic_DNA"/>
</dbReference>
<proteinExistence type="predicted"/>
<evidence type="ECO:0000256" key="1">
    <source>
        <dbReference type="SAM" id="MobiDB-lite"/>
    </source>
</evidence>
<evidence type="ECO:0000313" key="3">
    <source>
        <dbReference type="Proteomes" id="UP000736335"/>
    </source>
</evidence>
<keyword evidence="3" id="KW-1185">Reference proteome</keyword>